<dbReference type="Pfam" id="PF20152">
    <property type="entry name" value="DUF6534"/>
    <property type="match status" value="1"/>
</dbReference>
<feature type="transmembrane region" description="Helical" evidence="1">
    <location>
        <begin position="27"/>
        <end position="47"/>
    </location>
</feature>
<sequence>MKRYVDELASSSEGLAKIQEIYGPLQIGSSCSLILYGIMLAQVYNYYTTTPKDLRLIRYLVLYLAIVETIHSVCEVLIIYEPLVLDFGKLSVTHLYPRALPAQSITMVAISTPIQVFLAWRIRNLQGSIWIPALICCLAAMSFAGGLWTGIGVAIARAYAKTPERYPPVFLWLISAAVADILIAGSLSWSLWQRKSGLPSSNAVVSRIIIFTIQTGFVMSFLAVADVIFLVCLPNIALNWVPEAALVKIYAIQLLSTLNARESLNKVWEDQLNNFILEQSNEEFFISVEASIQTPGSMVFERRSALPNFEPRRPHKINV</sequence>
<name>A0A409XSE3_PSICY</name>
<dbReference type="InterPro" id="IPR045339">
    <property type="entry name" value="DUF6534"/>
</dbReference>
<protein>
    <recommendedName>
        <fullName evidence="2">DUF6534 domain-containing protein</fullName>
    </recommendedName>
</protein>
<feature type="transmembrane region" description="Helical" evidence="1">
    <location>
        <begin position="100"/>
        <end position="122"/>
    </location>
</feature>
<gene>
    <name evidence="3" type="ORF">CVT25_000955</name>
</gene>
<keyword evidence="1" id="KW-0812">Transmembrane</keyword>
<feature type="transmembrane region" description="Helical" evidence="1">
    <location>
        <begin position="59"/>
        <end position="80"/>
    </location>
</feature>
<reference evidence="3 4" key="1">
    <citation type="journal article" date="2018" name="Evol. Lett.">
        <title>Horizontal gene cluster transfer increased hallucinogenic mushroom diversity.</title>
        <authorList>
            <person name="Reynolds H.T."/>
            <person name="Vijayakumar V."/>
            <person name="Gluck-Thaler E."/>
            <person name="Korotkin H.B."/>
            <person name="Matheny P.B."/>
            <person name="Slot J.C."/>
        </authorList>
    </citation>
    <scope>NUCLEOTIDE SEQUENCE [LARGE SCALE GENOMIC DNA]</scope>
    <source>
        <strain evidence="3 4">2631</strain>
    </source>
</reference>
<feature type="transmembrane region" description="Helical" evidence="1">
    <location>
        <begin position="204"/>
        <end position="231"/>
    </location>
</feature>
<dbReference type="OrthoDB" id="3265526at2759"/>
<keyword evidence="1" id="KW-1133">Transmembrane helix</keyword>
<keyword evidence="4" id="KW-1185">Reference proteome</keyword>
<feature type="transmembrane region" description="Helical" evidence="1">
    <location>
        <begin position="169"/>
        <end position="192"/>
    </location>
</feature>
<keyword evidence="1" id="KW-0472">Membrane</keyword>
<dbReference type="AlphaFoldDB" id="A0A409XSE3"/>
<dbReference type="Proteomes" id="UP000283269">
    <property type="component" value="Unassembled WGS sequence"/>
</dbReference>
<dbReference type="PANTHER" id="PTHR40465:SF1">
    <property type="entry name" value="DUF6534 DOMAIN-CONTAINING PROTEIN"/>
    <property type="match status" value="1"/>
</dbReference>
<evidence type="ECO:0000313" key="4">
    <source>
        <dbReference type="Proteomes" id="UP000283269"/>
    </source>
</evidence>
<evidence type="ECO:0000259" key="2">
    <source>
        <dbReference type="Pfam" id="PF20152"/>
    </source>
</evidence>
<comment type="caution">
    <text evidence="3">The sequence shown here is derived from an EMBL/GenBank/DDBJ whole genome shotgun (WGS) entry which is preliminary data.</text>
</comment>
<accession>A0A409XSE3</accession>
<dbReference type="PANTHER" id="PTHR40465">
    <property type="entry name" value="CHROMOSOME 1, WHOLE GENOME SHOTGUN SEQUENCE"/>
    <property type="match status" value="1"/>
</dbReference>
<dbReference type="InParanoid" id="A0A409XSE3"/>
<feature type="transmembrane region" description="Helical" evidence="1">
    <location>
        <begin position="129"/>
        <end position="149"/>
    </location>
</feature>
<dbReference type="STRING" id="93625.A0A409XSE3"/>
<dbReference type="PROSITE" id="PS51257">
    <property type="entry name" value="PROKAR_LIPOPROTEIN"/>
    <property type="match status" value="1"/>
</dbReference>
<organism evidence="3 4">
    <name type="scientific">Psilocybe cyanescens</name>
    <dbReference type="NCBI Taxonomy" id="93625"/>
    <lineage>
        <taxon>Eukaryota</taxon>
        <taxon>Fungi</taxon>
        <taxon>Dikarya</taxon>
        <taxon>Basidiomycota</taxon>
        <taxon>Agaricomycotina</taxon>
        <taxon>Agaricomycetes</taxon>
        <taxon>Agaricomycetidae</taxon>
        <taxon>Agaricales</taxon>
        <taxon>Agaricineae</taxon>
        <taxon>Strophariaceae</taxon>
        <taxon>Psilocybe</taxon>
    </lineage>
</organism>
<proteinExistence type="predicted"/>
<feature type="domain" description="DUF6534" evidence="2">
    <location>
        <begin position="176"/>
        <end position="263"/>
    </location>
</feature>
<evidence type="ECO:0000313" key="3">
    <source>
        <dbReference type="EMBL" id="PPQ93621.1"/>
    </source>
</evidence>
<dbReference type="EMBL" id="NHYD01000674">
    <property type="protein sequence ID" value="PPQ93621.1"/>
    <property type="molecule type" value="Genomic_DNA"/>
</dbReference>
<evidence type="ECO:0000256" key="1">
    <source>
        <dbReference type="SAM" id="Phobius"/>
    </source>
</evidence>